<dbReference type="Gene3D" id="1.10.3720.10">
    <property type="entry name" value="MetI-like"/>
    <property type="match status" value="1"/>
</dbReference>
<evidence type="ECO:0000256" key="7">
    <source>
        <dbReference type="ARBA" id="ARBA00022989"/>
    </source>
</evidence>
<dbReference type="GO" id="GO:0006865">
    <property type="term" value="P:amino acid transport"/>
    <property type="evidence" value="ECO:0007669"/>
    <property type="project" value="UniProtKB-KW"/>
</dbReference>
<evidence type="ECO:0000256" key="4">
    <source>
        <dbReference type="ARBA" id="ARBA00022475"/>
    </source>
</evidence>
<keyword evidence="4" id="KW-1003">Cell membrane</keyword>
<dbReference type="PANTHER" id="PTHR30614">
    <property type="entry name" value="MEMBRANE COMPONENT OF AMINO ACID ABC TRANSPORTER"/>
    <property type="match status" value="1"/>
</dbReference>
<dbReference type="InterPro" id="IPR010065">
    <property type="entry name" value="AA_ABC_transptr_permease_3TM"/>
</dbReference>
<keyword evidence="8 9" id="KW-0472">Membrane</keyword>
<dbReference type="GO" id="GO:0043190">
    <property type="term" value="C:ATP-binding cassette (ABC) transporter complex"/>
    <property type="evidence" value="ECO:0007669"/>
    <property type="project" value="InterPro"/>
</dbReference>
<keyword evidence="5 9" id="KW-0812">Transmembrane</keyword>
<comment type="similarity">
    <text evidence="2">Belongs to the binding-protein-dependent transport system permease family. HisMQ subfamily.</text>
</comment>
<feature type="domain" description="ABC transmembrane type-1" evidence="10">
    <location>
        <begin position="16"/>
        <end position="204"/>
    </location>
</feature>
<evidence type="ECO:0000256" key="6">
    <source>
        <dbReference type="ARBA" id="ARBA00022970"/>
    </source>
</evidence>
<dbReference type="PANTHER" id="PTHR30614:SF0">
    <property type="entry name" value="L-CYSTINE TRANSPORT SYSTEM PERMEASE PROTEIN TCYL"/>
    <property type="match status" value="1"/>
</dbReference>
<protein>
    <submittedName>
        <fullName evidence="11">Amino acid ABC transporter</fullName>
    </submittedName>
</protein>
<evidence type="ECO:0000256" key="8">
    <source>
        <dbReference type="ARBA" id="ARBA00023136"/>
    </source>
</evidence>
<dbReference type="Pfam" id="PF00528">
    <property type="entry name" value="BPD_transp_1"/>
    <property type="match status" value="1"/>
</dbReference>
<dbReference type="SUPFAM" id="SSF161098">
    <property type="entry name" value="MetI-like"/>
    <property type="match status" value="1"/>
</dbReference>
<feature type="transmembrane region" description="Helical" evidence="9">
    <location>
        <begin position="186"/>
        <end position="207"/>
    </location>
</feature>
<evidence type="ECO:0000256" key="1">
    <source>
        <dbReference type="ARBA" id="ARBA00004429"/>
    </source>
</evidence>
<comment type="subcellular location">
    <subcellularLocation>
        <location evidence="1">Cell inner membrane</location>
        <topology evidence="1">Multi-pass membrane protein</topology>
    </subcellularLocation>
    <subcellularLocation>
        <location evidence="9">Cell membrane</location>
        <topology evidence="9">Multi-pass membrane protein</topology>
    </subcellularLocation>
</comment>
<reference evidence="11" key="1">
    <citation type="submission" date="2020-11" db="EMBL/GenBank/DDBJ databases">
        <title>Complete genome sequence of a novel pathogenic Methylobacterium strain isolated from rice in Vietnam.</title>
        <authorList>
            <person name="Lai K."/>
            <person name="Okazaki S."/>
            <person name="Higashi K."/>
            <person name="Mori H."/>
            <person name="Toyoda A."/>
            <person name="Kurokawa K."/>
        </authorList>
    </citation>
    <scope>NUCLEOTIDE SEQUENCE</scope>
    <source>
        <strain evidence="11">VL1</strain>
    </source>
</reference>
<dbReference type="EMBL" id="AP024145">
    <property type="protein sequence ID" value="BCM86908.1"/>
    <property type="molecule type" value="Genomic_DNA"/>
</dbReference>
<dbReference type="NCBIfam" id="TIGR01726">
    <property type="entry name" value="HEQRo_perm_3TM"/>
    <property type="match status" value="1"/>
</dbReference>
<keyword evidence="3 9" id="KW-0813">Transport</keyword>
<dbReference type="InterPro" id="IPR043429">
    <property type="entry name" value="ArtM/GltK/GlnP/TcyL/YhdX-like"/>
</dbReference>
<organism evidence="11 12">
    <name type="scientific">Methylobacterium indicum</name>
    <dbReference type="NCBI Taxonomy" id="1775910"/>
    <lineage>
        <taxon>Bacteria</taxon>
        <taxon>Pseudomonadati</taxon>
        <taxon>Pseudomonadota</taxon>
        <taxon>Alphaproteobacteria</taxon>
        <taxon>Hyphomicrobiales</taxon>
        <taxon>Methylobacteriaceae</taxon>
        <taxon>Methylobacterium</taxon>
    </lineage>
</organism>
<evidence type="ECO:0000259" key="10">
    <source>
        <dbReference type="PROSITE" id="PS50928"/>
    </source>
</evidence>
<dbReference type="InterPro" id="IPR035906">
    <property type="entry name" value="MetI-like_sf"/>
</dbReference>
<gene>
    <name evidence="11" type="ORF">mvi_53690</name>
</gene>
<accession>A0A8H8WZ79</accession>
<evidence type="ECO:0000313" key="12">
    <source>
        <dbReference type="Proteomes" id="UP000663508"/>
    </source>
</evidence>
<dbReference type="InterPro" id="IPR000515">
    <property type="entry name" value="MetI-like"/>
</dbReference>
<keyword evidence="6" id="KW-0029">Amino-acid transport</keyword>
<dbReference type="PROSITE" id="PS50928">
    <property type="entry name" value="ABC_TM1"/>
    <property type="match status" value="1"/>
</dbReference>
<name>A0A8H8WZ79_9HYPH</name>
<feature type="transmembrane region" description="Helical" evidence="9">
    <location>
        <begin position="20"/>
        <end position="43"/>
    </location>
</feature>
<evidence type="ECO:0000256" key="3">
    <source>
        <dbReference type="ARBA" id="ARBA00022448"/>
    </source>
</evidence>
<dbReference type="CDD" id="cd06261">
    <property type="entry name" value="TM_PBP2"/>
    <property type="match status" value="1"/>
</dbReference>
<sequence length="221" mass="23414">MADGFLSILTALLDGARTTLLLTAAAFLIGAPLGLLVAFGLVSTARIPRWSAALYRSVWRGTPILVQLLLIFYLLPTVGVVIPSSVAAVLALGLNTAAFQAEIYRAGLLAVPAGQIEAATMLGFSRAAVRRHIVVPHAVRAVLPPLTSEAILLLKNSSLVSIVAVTDLTRRAQQVAASNFRPLETYAAALTIYVALSIGLACLGLWLERRLRPASRTGRQP</sequence>
<evidence type="ECO:0000256" key="9">
    <source>
        <dbReference type="RuleBase" id="RU363032"/>
    </source>
</evidence>
<keyword evidence="7 9" id="KW-1133">Transmembrane helix</keyword>
<evidence type="ECO:0000256" key="5">
    <source>
        <dbReference type="ARBA" id="ARBA00022692"/>
    </source>
</evidence>
<dbReference type="KEGG" id="mind:mvi_53690"/>
<proteinExistence type="inferred from homology"/>
<dbReference type="RefSeq" id="WP_244748725.1">
    <property type="nucleotide sequence ID" value="NZ_AP024145.1"/>
</dbReference>
<evidence type="ECO:0000256" key="2">
    <source>
        <dbReference type="ARBA" id="ARBA00010072"/>
    </source>
</evidence>
<feature type="transmembrane region" description="Helical" evidence="9">
    <location>
        <begin position="64"/>
        <end position="92"/>
    </location>
</feature>
<dbReference type="AlphaFoldDB" id="A0A8H8WZ79"/>
<dbReference type="Proteomes" id="UP000663508">
    <property type="component" value="Chromosome"/>
</dbReference>
<evidence type="ECO:0000313" key="11">
    <source>
        <dbReference type="EMBL" id="BCM86908.1"/>
    </source>
</evidence>
<dbReference type="GO" id="GO:0022857">
    <property type="term" value="F:transmembrane transporter activity"/>
    <property type="evidence" value="ECO:0007669"/>
    <property type="project" value="InterPro"/>
</dbReference>